<reference evidence="2" key="1">
    <citation type="submission" date="2021-05" db="EMBL/GenBank/DDBJ databases">
        <authorList>
            <person name="Alioto T."/>
            <person name="Alioto T."/>
            <person name="Gomez Garrido J."/>
        </authorList>
    </citation>
    <scope>NUCLEOTIDE SEQUENCE</scope>
</reference>
<feature type="signal peptide" evidence="1">
    <location>
        <begin position="1"/>
        <end position="21"/>
    </location>
</feature>
<evidence type="ECO:0000313" key="2">
    <source>
        <dbReference type="EMBL" id="CAG6707871.1"/>
    </source>
</evidence>
<accession>A0A8D8UIP9</accession>
<proteinExistence type="predicted"/>
<feature type="chain" id="PRO_5036262212" evidence="1">
    <location>
        <begin position="22"/>
        <end position="177"/>
    </location>
</feature>
<name>A0A8D8UIP9_9HEMI</name>
<dbReference type="AlphaFoldDB" id="A0A8D8UIP9"/>
<sequence>MLTSISSYVLLISCILQLTLSCSPFWRRYQDTKVILYEDASIKKQVNLYPGDLYLVDVTLRKPGLHEYVDISRINVAQSIRDVSEDENVSFELERIENYVYNVTYVYPVSQLGGRNHTVVSASDNPPNRCLTRIWVRNSRSDILSNKNIRKIVLISYGIFSDPPRVGNVRIEILPSS</sequence>
<organism evidence="2">
    <name type="scientific">Cacopsylla melanoneura</name>
    <dbReference type="NCBI Taxonomy" id="428564"/>
    <lineage>
        <taxon>Eukaryota</taxon>
        <taxon>Metazoa</taxon>
        <taxon>Ecdysozoa</taxon>
        <taxon>Arthropoda</taxon>
        <taxon>Hexapoda</taxon>
        <taxon>Insecta</taxon>
        <taxon>Pterygota</taxon>
        <taxon>Neoptera</taxon>
        <taxon>Paraneoptera</taxon>
        <taxon>Hemiptera</taxon>
        <taxon>Sternorrhyncha</taxon>
        <taxon>Psylloidea</taxon>
        <taxon>Psyllidae</taxon>
        <taxon>Psyllinae</taxon>
        <taxon>Cacopsylla</taxon>
    </lineage>
</organism>
<dbReference type="EMBL" id="HBUF01344559">
    <property type="protein sequence ID" value="CAG6707870.1"/>
    <property type="molecule type" value="Transcribed_RNA"/>
</dbReference>
<evidence type="ECO:0000256" key="1">
    <source>
        <dbReference type="SAM" id="SignalP"/>
    </source>
</evidence>
<dbReference type="EMBL" id="HBUF01344560">
    <property type="protein sequence ID" value="CAG6707871.1"/>
    <property type="molecule type" value="Transcribed_RNA"/>
</dbReference>
<keyword evidence="1" id="KW-0732">Signal</keyword>
<protein>
    <submittedName>
        <fullName evidence="2">Uncharacterized protein</fullName>
    </submittedName>
</protein>